<reference evidence="5 7" key="2">
    <citation type="journal article" date="2013" name="Nature">
        <title>Insights into bilaterian evolution from three spiralian genomes.</title>
        <authorList>
            <person name="Simakov O."/>
            <person name="Marletaz F."/>
            <person name="Cho S.J."/>
            <person name="Edsinger-Gonzales E."/>
            <person name="Havlak P."/>
            <person name="Hellsten U."/>
            <person name="Kuo D.H."/>
            <person name="Larsson T."/>
            <person name="Lv J."/>
            <person name="Arendt D."/>
            <person name="Savage R."/>
            <person name="Osoegawa K."/>
            <person name="de Jong P."/>
            <person name="Grimwood J."/>
            <person name="Chapman J.A."/>
            <person name="Shapiro H."/>
            <person name="Aerts A."/>
            <person name="Otillar R.P."/>
            <person name="Terry A.Y."/>
            <person name="Boore J.L."/>
            <person name="Grigoriev I.V."/>
            <person name="Lindberg D.R."/>
            <person name="Seaver E.C."/>
            <person name="Weisblat D.A."/>
            <person name="Putnam N.H."/>
            <person name="Rokhsar D.S."/>
        </authorList>
    </citation>
    <scope>NUCLEOTIDE SEQUENCE</scope>
    <source>
        <strain evidence="5 7">I ESC-2004</strain>
    </source>
</reference>
<dbReference type="EMBL" id="KB310691">
    <property type="protein sequence ID" value="ELT91007.1"/>
    <property type="molecule type" value="Genomic_DNA"/>
</dbReference>
<dbReference type="FunFam" id="2.60.40.10:FF:000425">
    <property type="entry name" value="Myosin light chain kinase"/>
    <property type="match status" value="1"/>
</dbReference>
<dbReference type="SUPFAM" id="SSF48726">
    <property type="entry name" value="Immunoglobulin"/>
    <property type="match status" value="1"/>
</dbReference>
<reference evidence="7" key="1">
    <citation type="submission" date="2012-12" db="EMBL/GenBank/DDBJ databases">
        <authorList>
            <person name="Hellsten U."/>
            <person name="Grimwood J."/>
            <person name="Chapman J.A."/>
            <person name="Shapiro H."/>
            <person name="Aerts A."/>
            <person name="Otillar R.P."/>
            <person name="Terry A.Y."/>
            <person name="Boore J.L."/>
            <person name="Simakov O."/>
            <person name="Marletaz F."/>
            <person name="Cho S.-J."/>
            <person name="Edsinger-Gonzales E."/>
            <person name="Havlak P."/>
            <person name="Kuo D.-H."/>
            <person name="Larsson T."/>
            <person name="Lv J."/>
            <person name="Arendt D."/>
            <person name="Savage R."/>
            <person name="Osoegawa K."/>
            <person name="de Jong P."/>
            <person name="Lindberg D.R."/>
            <person name="Seaver E.C."/>
            <person name="Weisblat D.A."/>
            <person name="Putnam N.H."/>
            <person name="Grigoriev I.V."/>
            <person name="Rokhsar D.S."/>
        </authorList>
    </citation>
    <scope>NUCLEOTIDE SEQUENCE</scope>
    <source>
        <strain evidence="7">I ESC-2004</strain>
    </source>
</reference>
<accession>R7TBY6</accession>
<evidence type="ECO:0000256" key="2">
    <source>
        <dbReference type="ARBA" id="ARBA00022490"/>
    </source>
</evidence>
<dbReference type="HOGENOM" id="CLU_145026_1_0_1"/>
<evidence type="ECO:0000313" key="6">
    <source>
        <dbReference type="EnsemblMetazoa" id="CapteP109758"/>
    </source>
</evidence>
<keyword evidence="3" id="KW-0393">Immunoglobulin domain</keyword>
<name>R7TBY6_CAPTE</name>
<dbReference type="InterPro" id="IPR013098">
    <property type="entry name" value="Ig_I-set"/>
</dbReference>
<evidence type="ECO:0000259" key="4">
    <source>
        <dbReference type="PROSITE" id="PS50835"/>
    </source>
</evidence>
<dbReference type="OrthoDB" id="6226968at2759"/>
<keyword evidence="7" id="KW-1185">Reference proteome</keyword>
<dbReference type="InterPro" id="IPR013783">
    <property type="entry name" value="Ig-like_fold"/>
</dbReference>
<feature type="non-terminal residue" evidence="5">
    <location>
        <position position="95"/>
    </location>
</feature>
<proteinExistence type="predicted"/>
<evidence type="ECO:0000313" key="5">
    <source>
        <dbReference type="EMBL" id="ELT91007.1"/>
    </source>
</evidence>
<reference evidence="6" key="3">
    <citation type="submission" date="2015-06" db="UniProtKB">
        <authorList>
            <consortium name="EnsemblMetazoa"/>
        </authorList>
    </citation>
    <scope>IDENTIFICATION</scope>
</reference>
<feature type="domain" description="Ig-like" evidence="4">
    <location>
        <begin position="10"/>
        <end position="95"/>
    </location>
</feature>
<dbReference type="Proteomes" id="UP000014760">
    <property type="component" value="Unassembled WGS sequence"/>
</dbReference>
<dbReference type="PANTHER" id="PTHR47633">
    <property type="entry name" value="IMMUNOGLOBULIN"/>
    <property type="match status" value="1"/>
</dbReference>
<dbReference type="Gene3D" id="2.60.40.10">
    <property type="entry name" value="Immunoglobulins"/>
    <property type="match status" value="1"/>
</dbReference>
<dbReference type="InterPro" id="IPR007110">
    <property type="entry name" value="Ig-like_dom"/>
</dbReference>
<dbReference type="EnsemblMetazoa" id="CapteT109758">
    <property type="protein sequence ID" value="CapteP109758"/>
    <property type="gene ID" value="CapteG109758"/>
</dbReference>
<dbReference type="SMART" id="SM00408">
    <property type="entry name" value="IGc2"/>
    <property type="match status" value="1"/>
</dbReference>
<dbReference type="GO" id="GO:0005737">
    <property type="term" value="C:cytoplasm"/>
    <property type="evidence" value="ECO:0007669"/>
    <property type="project" value="UniProtKB-SubCell"/>
</dbReference>
<keyword evidence="2" id="KW-0963">Cytoplasm</keyword>
<gene>
    <name evidence="5" type="ORF">CAPTEDRAFT_109758</name>
</gene>
<dbReference type="STRING" id="283909.R7TBY6"/>
<evidence type="ECO:0000256" key="3">
    <source>
        <dbReference type="ARBA" id="ARBA00023319"/>
    </source>
</evidence>
<dbReference type="InterPro" id="IPR003598">
    <property type="entry name" value="Ig_sub2"/>
</dbReference>
<evidence type="ECO:0000313" key="7">
    <source>
        <dbReference type="Proteomes" id="UP000014760"/>
    </source>
</evidence>
<dbReference type="EMBL" id="AMQN01003018">
    <property type="status" value="NOT_ANNOTATED_CDS"/>
    <property type="molecule type" value="Genomic_DNA"/>
</dbReference>
<dbReference type="OMA" id="EYNCEAT"/>
<evidence type="ECO:0000256" key="1">
    <source>
        <dbReference type="ARBA" id="ARBA00004496"/>
    </source>
</evidence>
<sequence>MEGDTQMQPPAFTQPLKPVIALDGEEVVFSLIVTGVPQPELTWFRDDNNIDNTEEFLIKYNDDTGECVLTIAECFPEDAGLFKCVASNPLGAATT</sequence>
<organism evidence="5">
    <name type="scientific">Capitella teleta</name>
    <name type="common">Polychaete worm</name>
    <dbReference type="NCBI Taxonomy" id="283909"/>
    <lineage>
        <taxon>Eukaryota</taxon>
        <taxon>Metazoa</taxon>
        <taxon>Spiralia</taxon>
        <taxon>Lophotrochozoa</taxon>
        <taxon>Annelida</taxon>
        <taxon>Polychaeta</taxon>
        <taxon>Sedentaria</taxon>
        <taxon>Scolecida</taxon>
        <taxon>Capitellidae</taxon>
        <taxon>Capitella</taxon>
    </lineage>
</organism>
<dbReference type="InterPro" id="IPR036179">
    <property type="entry name" value="Ig-like_dom_sf"/>
</dbReference>
<dbReference type="Pfam" id="PF07679">
    <property type="entry name" value="I-set"/>
    <property type="match status" value="1"/>
</dbReference>
<dbReference type="PROSITE" id="PS50835">
    <property type="entry name" value="IG_LIKE"/>
    <property type="match status" value="1"/>
</dbReference>
<dbReference type="AlphaFoldDB" id="R7TBY6"/>
<protein>
    <recommendedName>
        <fullName evidence="4">Ig-like domain-containing protein</fullName>
    </recommendedName>
</protein>
<comment type="subcellular location">
    <subcellularLocation>
        <location evidence="1">Cytoplasm</location>
    </subcellularLocation>
</comment>